<accession>A0ABQ9GT94</accession>
<keyword evidence="4 6" id="KW-1133">Transmembrane helix</keyword>
<comment type="caution">
    <text evidence="7">The sequence shown here is derived from an EMBL/GenBank/DDBJ whole genome shotgun (WGS) entry which is preliminary data.</text>
</comment>
<keyword evidence="5 6" id="KW-0472">Membrane</keyword>
<evidence type="ECO:0000256" key="3">
    <source>
        <dbReference type="ARBA" id="ARBA00022692"/>
    </source>
</evidence>
<evidence type="ECO:0000256" key="2">
    <source>
        <dbReference type="ARBA" id="ARBA00022475"/>
    </source>
</evidence>
<evidence type="ECO:0000256" key="6">
    <source>
        <dbReference type="SAM" id="Phobius"/>
    </source>
</evidence>
<comment type="subcellular location">
    <subcellularLocation>
        <location evidence="1">Cell membrane</location>
        <topology evidence="1">Multi-pass membrane protein</topology>
    </subcellularLocation>
</comment>
<keyword evidence="3 6" id="KW-0812">Transmembrane</keyword>
<dbReference type="InterPro" id="IPR013604">
    <property type="entry name" value="7TM_chemorcpt"/>
</dbReference>
<protein>
    <submittedName>
        <fullName evidence="7">Uncharacterized protein</fullName>
    </submittedName>
</protein>
<organism evidence="7 8">
    <name type="scientific">Dryococelus australis</name>
    <dbReference type="NCBI Taxonomy" id="614101"/>
    <lineage>
        <taxon>Eukaryota</taxon>
        <taxon>Metazoa</taxon>
        <taxon>Ecdysozoa</taxon>
        <taxon>Arthropoda</taxon>
        <taxon>Hexapoda</taxon>
        <taxon>Insecta</taxon>
        <taxon>Pterygota</taxon>
        <taxon>Neoptera</taxon>
        <taxon>Polyneoptera</taxon>
        <taxon>Phasmatodea</taxon>
        <taxon>Verophasmatodea</taxon>
        <taxon>Anareolatae</taxon>
        <taxon>Phasmatidae</taxon>
        <taxon>Eurycanthinae</taxon>
        <taxon>Dryococelus</taxon>
    </lineage>
</organism>
<dbReference type="Pfam" id="PF08395">
    <property type="entry name" value="7tm_7"/>
    <property type="match status" value="1"/>
</dbReference>
<evidence type="ECO:0000313" key="8">
    <source>
        <dbReference type="Proteomes" id="UP001159363"/>
    </source>
</evidence>
<evidence type="ECO:0000256" key="5">
    <source>
        <dbReference type="ARBA" id="ARBA00023136"/>
    </source>
</evidence>
<feature type="transmembrane region" description="Helical" evidence="6">
    <location>
        <begin position="20"/>
        <end position="39"/>
    </location>
</feature>
<evidence type="ECO:0000256" key="4">
    <source>
        <dbReference type="ARBA" id="ARBA00022989"/>
    </source>
</evidence>
<name>A0ABQ9GT94_9NEOP</name>
<proteinExistence type="predicted"/>
<reference evidence="7 8" key="1">
    <citation type="submission" date="2023-02" db="EMBL/GenBank/DDBJ databases">
        <title>LHISI_Scaffold_Assembly.</title>
        <authorList>
            <person name="Stuart O.P."/>
            <person name="Cleave R."/>
            <person name="Magrath M.J.L."/>
            <person name="Mikheyev A.S."/>
        </authorList>
    </citation>
    <scope>NUCLEOTIDE SEQUENCE [LARGE SCALE GENOMIC DNA]</scope>
    <source>
        <strain evidence="7">Daus_M_001</strain>
        <tissue evidence="7">Leg muscle</tissue>
    </source>
</reference>
<sequence length="117" mass="12947">MSRSYDHGDFASKAIGIASHVMWSLFYAGQAAVITWVCSSASREARKTMGLVQGLLLHPGLDKVALQQLKEFLLQTYRKKIVFSAVGFTTLDLPLLFSMCVSAMSCVLLLIQFDPMK</sequence>
<dbReference type="EMBL" id="JARBHB010000009">
    <property type="protein sequence ID" value="KAJ8875255.1"/>
    <property type="molecule type" value="Genomic_DNA"/>
</dbReference>
<keyword evidence="2" id="KW-1003">Cell membrane</keyword>
<evidence type="ECO:0000256" key="1">
    <source>
        <dbReference type="ARBA" id="ARBA00004651"/>
    </source>
</evidence>
<feature type="transmembrane region" description="Helical" evidence="6">
    <location>
        <begin position="81"/>
        <end position="111"/>
    </location>
</feature>
<keyword evidence="8" id="KW-1185">Reference proteome</keyword>
<dbReference type="Proteomes" id="UP001159363">
    <property type="component" value="Chromosome 8"/>
</dbReference>
<evidence type="ECO:0000313" key="7">
    <source>
        <dbReference type="EMBL" id="KAJ8875255.1"/>
    </source>
</evidence>
<gene>
    <name evidence="7" type="ORF">PR048_023150</name>
</gene>